<dbReference type="FunFam" id="3.30.1140.32:FF:000007">
    <property type="entry name" value="30S ribosomal protein S3"/>
    <property type="match status" value="1"/>
</dbReference>
<dbReference type="PANTHER" id="PTHR11760:SF19">
    <property type="entry name" value="SMALL RIBOSOMAL SUBUNIT PROTEIN US3C"/>
    <property type="match status" value="1"/>
</dbReference>
<dbReference type="STRING" id="1127699.HMPREF9151_02151"/>
<keyword evidence="5 8" id="KW-0687">Ribonucleoprotein</keyword>
<dbReference type="GO" id="GO:0003735">
    <property type="term" value="F:structural constituent of ribosome"/>
    <property type="evidence" value="ECO:0007669"/>
    <property type="project" value="InterPro"/>
</dbReference>
<dbReference type="Proteomes" id="UP000010433">
    <property type="component" value="Unassembled WGS sequence"/>
</dbReference>
<accession>L1N214</accession>
<dbReference type="InterPro" id="IPR001351">
    <property type="entry name" value="Ribosomal_uS3_C"/>
</dbReference>
<evidence type="ECO:0000256" key="7">
    <source>
        <dbReference type="ARBA" id="ARBA00035257"/>
    </source>
</evidence>
<evidence type="ECO:0000259" key="11">
    <source>
        <dbReference type="PROSITE" id="PS50823"/>
    </source>
</evidence>
<evidence type="ECO:0000256" key="1">
    <source>
        <dbReference type="ARBA" id="ARBA00010761"/>
    </source>
</evidence>
<dbReference type="GO" id="GO:0006412">
    <property type="term" value="P:translation"/>
    <property type="evidence" value="ECO:0007669"/>
    <property type="project" value="UniProtKB-UniRule"/>
</dbReference>
<dbReference type="InterPro" id="IPR009019">
    <property type="entry name" value="KH_sf_prok-type"/>
</dbReference>
<dbReference type="PANTHER" id="PTHR11760">
    <property type="entry name" value="30S/40S RIBOSOMAL PROTEIN S3"/>
    <property type="match status" value="1"/>
</dbReference>
<dbReference type="RefSeq" id="WP_009161012.1">
    <property type="nucleotide sequence ID" value="NZ_KB290959.1"/>
</dbReference>
<dbReference type="InterPro" id="IPR057258">
    <property type="entry name" value="Ribosomal_uS3"/>
</dbReference>
<dbReference type="OrthoDB" id="9806396at2"/>
<dbReference type="PROSITE" id="PS50823">
    <property type="entry name" value="KH_TYPE_2"/>
    <property type="match status" value="1"/>
</dbReference>
<dbReference type="EMBL" id="AMEP01000141">
    <property type="protein sequence ID" value="EKX97395.1"/>
    <property type="molecule type" value="Genomic_DNA"/>
</dbReference>
<sequence>MGQKVNPISNRLGIIRGWDSNWFGGKNFGDNLVEDQKIRKYLNERLAKANVSRIVIERTLKLVTITICTARPGIVIGKGGQDVDKLKEELKKLYNKDIQINIFEVKKPDLDATVVGNNIARQIEGKIAYRRAIKMAIQNTMRAGAEGIKIQIAGRLNGAEMARKEMYKEGRTPLHTFRADIDYCQAEALTKVGLLGIKVWICRGEVYGERDLTPNFTQDKQSSGRSGNNGGRSGRVGNRKRNNNR</sequence>
<reference evidence="12 13" key="1">
    <citation type="submission" date="2012-05" db="EMBL/GenBank/DDBJ databases">
        <authorList>
            <person name="Weinstock G."/>
            <person name="Sodergren E."/>
            <person name="Lobos E.A."/>
            <person name="Fulton L."/>
            <person name="Fulton R."/>
            <person name="Courtney L."/>
            <person name="Fronick C."/>
            <person name="O'Laughlin M."/>
            <person name="Godfrey J."/>
            <person name="Wilson R.M."/>
            <person name="Miner T."/>
            <person name="Farmer C."/>
            <person name="Delehaunty K."/>
            <person name="Cordes M."/>
            <person name="Minx P."/>
            <person name="Tomlinson C."/>
            <person name="Chen J."/>
            <person name="Wollam A."/>
            <person name="Pepin K.H."/>
            <person name="Bhonagiri V."/>
            <person name="Zhang X."/>
            <person name="Suruliraj S."/>
            <person name="Warren W."/>
            <person name="Mitreva M."/>
            <person name="Mardis E.R."/>
            <person name="Wilson R.K."/>
        </authorList>
    </citation>
    <scope>NUCLEOTIDE SEQUENCE [LARGE SCALE GENOMIC DNA]</scope>
    <source>
        <strain evidence="12 13">F0055</strain>
    </source>
</reference>
<organism evidence="12 13">
    <name type="scientific">Hoylesella saccharolytica F0055</name>
    <dbReference type="NCBI Taxonomy" id="1127699"/>
    <lineage>
        <taxon>Bacteria</taxon>
        <taxon>Pseudomonadati</taxon>
        <taxon>Bacteroidota</taxon>
        <taxon>Bacteroidia</taxon>
        <taxon>Bacteroidales</taxon>
        <taxon>Prevotellaceae</taxon>
        <taxon>Hoylesella</taxon>
    </lineage>
</organism>
<keyword evidence="3 8" id="KW-0694">RNA-binding</keyword>
<comment type="similarity">
    <text evidence="1 8 9">Belongs to the universal ribosomal protein uS3 family.</text>
</comment>
<dbReference type="GO" id="GO:0019843">
    <property type="term" value="F:rRNA binding"/>
    <property type="evidence" value="ECO:0007669"/>
    <property type="project" value="UniProtKB-UniRule"/>
</dbReference>
<dbReference type="GO" id="GO:0022627">
    <property type="term" value="C:cytosolic small ribosomal subunit"/>
    <property type="evidence" value="ECO:0007669"/>
    <property type="project" value="TreeGrafter"/>
</dbReference>
<evidence type="ECO:0000256" key="5">
    <source>
        <dbReference type="ARBA" id="ARBA00023274"/>
    </source>
</evidence>
<dbReference type="Gene3D" id="3.30.300.20">
    <property type="match status" value="1"/>
</dbReference>
<dbReference type="HAMAP" id="MF_01309_B">
    <property type="entry name" value="Ribosomal_uS3_B"/>
    <property type="match status" value="1"/>
</dbReference>
<comment type="subunit">
    <text evidence="8">Part of the 30S ribosomal subunit. Forms a tight complex with proteins S10 and S14.</text>
</comment>
<dbReference type="InterPro" id="IPR004087">
    <property type="entry name" value="KH_dom"/>
</dbReference>
<dbReference type="SMART" id="SM00322">
    <property type="entry name" value="KH"/>
    <property type="match status" value="1"/>
</dbReference>
<keyword evidence="13" id="KW-1185">Reference proteome</keyword>
<proteinExistence type="inferred from homology"/>
<evidence type="ECO:0000313" key="12">
    <source>
        <dbReference type="EMBL" id="EKX97395.1"/>
    </source>
</evidence>
<evidence type="ECO:0000256" key="6">
    <source>
        <dbReference type="ARBA" id="ARBA00024998"/>
    </source>
</evidence>
<evidence type="ECO:0000256" key="9">
    <source>
        <dbReference type="RuleBase" id="RU003624"/>
    </source>
</evidence>
<evidence type="ECO:0000256" key="10">
    <source>
        <dbReference type="SAM" id="MobiDB-lite"/>
    </source>
</evidence>
<dbReference type="Gene3D" id="3.30.1140.32">
    <property type="entry name" value="Ribosomal protein S3, C-terminal domain"/>
    <property type="match status" value="1"/>
</dbReference>
<dbReference type="Pfam" id="PF00189">
    <property type="entry name" value="Ribosomal_S3_C"/>
    <property type="match status" value="1"/>
</dbReference>
<comment type="caution">
    <text evidence="12">The sequence shown here is derived from an EMBL/GenBank/DDBJ whole genome shotgun (WGS) entry which is preliminary data.</text>
</comment>
<evidence type="ECO:0000256" key="8">
    <source>
        <dbReference type="HAMAP-Rule" id="MF_01309"/>
    </source>
</evidence>
<evidence type="ECO:0000256" key="3">
    <source>
        <dbReference type="ARBA" id="ARBA00022884"/>
    </source>
</evidence>
<gene>
    <name evidence="8" type="primary">rpsC</name>
    <name evidence="12" type="ORF">HMPREF9151_02151</name>
</gene>
<dbReference type="NCBIfam" id="TIGR01009">
    <property type="entry name" value="rpsC_bact"/>
    <property type="match status" value="1"/>
</dbReference>
<dbReference type="PATRIC" id="fig|1127699.3.peg.1962"/>
<feature type="region of interest" description="Disordered" evidence="10">
    <location>
        <begin position="212"/>
        <end position="245"/>
    </location>
</feature>
<dbReference type="PROSITE" id="PS00548">
    <property type="entry name" value="RIBOSOMAL_S3"/>
    <property type="match status" value="1"/>
</dbReference>
<evidence type="ECO:0000256" key="2">
    <source>
        <dbReference type="ARBA" id="ARBA00022730"/>
    </source>
</evidence>
<dbReference type="SUPFAM" id="SSF54814">
    <property type="entry name" value="Prokaryotic type KH domain (KH-domain type II)"/>
    <property type="match status" value="1"/>
</dbReference>
<dbReference type="FunFam" id="3.30.300.20:FF:000001">
    <property type="entry name" value="30S ribosomal protein S3"/>
    <property type="match status" value="1"/>
</dbReference>
<evidence type="ECO:0000313" key="13">
    <source>
        <dbReference type="Proteomes" id="UP000010433"/>
    </source>
</evidence>
<dbReference type="GO" id="GO:0003729">
    <property type="term" value="F:mRNA binding"/>
    <property type="evidence" value="ECO:0007669"/>
    <property type="project" value="UniProtKB-UniRule"/>
</dbReference>
<keyword evidence="2 8" id="KW-0699">rRNA-binding</keyword>
<dbReference type="AlphaFoldDB" id="L1N214"/>
<dbReference type="CDD" id="cd02412">
    <property type="entry name" value="KH-II_30S_S3"/>
    <property type="match status" value="1"/>
</dbReference>
<dbReference type="HOGENOM" id="CLU_058591_0_2_10"/>
<protein>
    <recommendedName>
        <fullName evidence="7 8">Small ribosomal subunit protein uS3</fullName>
    </recommendedName>
</protein>
<feature type="domain" description="KH type-2" evidence="11">
    <location>
        <begin position="38"/>
        <end position="106"/>
    </location>
</feature>
<dbReference type="SUPFAM" id="SSF54821">
    <property type="entry name" value="Ribosomal protein S3 C-terminal domain"/>
    <property type="match status" value="1"/>
</dbReference>
<dbReference type="InterPro" id="IPR005704">
    <property type="entry name" value="Ribosomal_uS3_bac-typ"/>
</dbReference>
<dbReference type="Pfam" id="PF07650">
    <property type="entry name" value="KH_2"/>
    <property type="match status" value="1"/>
</dbReference>
<dbReference type="InterPro" id="IPR018280">
    <property type="entry name" value="Ribosomal_uS3_CS"/>
</dbReference>
<dbReference type="InterPro" id="IPR036419">
    <property type="entry name" value="Ribosomal_S3_C_sf"/>
</dbReference>
<dbReference type="InterPro" id="IPR015946">
    <property type="entry name" value="KH_dom-like_a/b"/>
</dbReference>
<name>L1N214_9BACT</name>
<keyword evidence="4 8" id="KW-0689">Ribosomal protein</keyword>
<evidence type="ECO:0000256" key="4">
    <source>
        <dbReference type="ARBA" id="ARBA00022980"/>
    </source>
</evidence>
<comment type="function">
    <text evidence="6 8">Binds the lower part of the 30S subunit head. Binds mRNA in the 70S ribosome, positioning it for translation.</text>
</comment>
<dbReference type="InterPro" id="IPR004044">
    <property type="entry name" value="KH_dom_type_2"/>
</dbReference>